<comment type="caution">
    <text evidence="2">The sequence shown here is derived from an EMBL/GenBank/DDBJ whole genome shotgun (WGS) entry which is preliminary data.</text>
</comment>
<feature type="region of interest" description="Disordered" evidence="1">
    <location>
        <begin position="32"/>
        <end position="51"/>
    </location>
</feature>
<name>A0AA88JH37_FICCA</name>
<sequence length="76" mass="8889">MTPSKKESVSHLISSLTQEKMKLIPEEKQKLKQLLQDSSEDEDDREDRFPLMSEDSYMVVYGGPFAQDPYEDYKDL</sequence>
<protein>
    <submittedName>
        <fullName evidence="2">Uncharacterized protein</fullName>
    </submittedName>
</protein>
<dbReference type="Proteomes" id="UP001187192">
    <property type="component" value="Unassembled WGS sequence"/>
</dbReference>
<accession>A0AA88JH37</accession>
<dbReference type="EMBL" id="BTGU01012123">
    <property type="protein sequence ID" value="GMN74090.1"/>
    <property type="molecule type" value="Genomic_DNA"/>
</dbReference>
<proteinExistence type="predicted"/>
<evidence type="ECO:0000313" key="3">
    <source>
        <dbReference type="Proteomes" id="UP001187192"/>
    </source>
</evidence>
<gene>
    <name evidence="2" type="ORF">TIFTF001_053115</name>
</gene>
<evidence type="ECO:0000256" key="1">
    <source>
        <dbReference type="SAM" id="MobiDB-lite"/>
    </source>
</evidence>
<reference evidence="2" key="1">
    <citation type="submission" date="2023-07" db="EMBL/GenBank/DDBJ databases">
        <title>draft genome sequence of fig (Ficus carica).</title>
        <authorList>
            <person name="Takahashi T."/>
            <person name="Nishimura K."/>
        </authorList>
    </citation>
    <scope>NUCLEOTIDE SEQUENCE</scope>
</reference>
<evidence type="ECO:0000313" key="2">
    <source>
        <dbReference type="EMBL" id="GMN74090.1"/>
    </source>
</evidence>
<dbReference type="AlphaFoldDB" id="A0AA88JH37"/>
<keyword evidence="3" id="KW-1185">Reference proteome</keyword>
<organism evidence="2 3">
    <name type="scientific">Ficus carica</name>
    <name type="common">Common fig</name>
    <dbReference type="NCBI Taxonomy" id="3494"/>
    <lineage>
        <taxon>Eukaryota</taxon>
        <taxon>Viridiplantae</taxon>
        <taxon>Streptophyta</taxon>
        <taxon>Embryophyta</taxon>
        <taxon>Tracheophyta</taxon>
        <taxon>Spermatophyta</taxon>
        <taxon>Magnoliopsida</taxon>
        <taxon>eudicotyledons</taxon>
        <taxon>Gunneridae</taxon>
        <taxon>Pentapetalae</taxon>
        <taxon>rosids</taxon>
        <taxon>fabids</taxon>
        <taxon>Rosales</taxon>
        <taxon>Moraceae</taxon>
        <taxon>Ficeae</taxon>
        <taxon>Ficus</taxon>
    </lineage>
</organism>